<name>A0A367YUH5_9ACTN</name>
<keyword evidence="2" id="KW-1185">Reference proteome</keyword>
<reference evidence="1 2" key="1">
    <citation type="submission" date="2018-07" db="EMBL/GenBank/DDBJ databases">
        <title>Desertimonas flava gen. nov. sp. nov.</title>
        <authorList>
            <person name="Liu S."/>
        </authorList>
    </citation>
    <scope>NUCLEOTIDE SEQUENCE [LARGE SCALE GENOMIC DNA]</scope>
    <source>
        <strain evidence="1 2">16Sb5-5</strain>
    </source>
</reference>
<dbReference type="EMBL" id="QOUI01000006">
    <property type="protein sequence ID" value="RCK69545.1"/>
    <property type="molecule type" value="Genomic_DNA"/>
</dbReference>
<proteinExistence type="predicted"/>
<protein>
    <submittedName>
        <fullName evidence="1">DUF393 domain-containing protein</fullName>
    </submittedName>
</protein>
<dbReference type="Pfam" id="PF04134">
    <property type="entry name" value="DCC1-like"/>
    <property type="match status" value="1"/>
</dbReference>
<dbReference type="GO" id="GO:0015035">
    <property type="term" value="F:protein-disulfide reductase activity"/>
    <property type="evidence" value="ECO:0007669"/>
    <property type="project" value="InterPro"/>
</dbReference>
<dbReference type="Proteomes" id="UP000252770">
    <property type="component" value="Unassembled WGS sequence"/>
</dbReference>
<gene>
    <name evidence="1" type="ORF">DT076_10930</name>
</gene>
<evidence type="ECO:0000313" key="1">
    <source>
        <dbReference type="EMBL" id="RCK69545.1"/>
    </source>
</evidence>
<accession>A0A367YUH5</accession>
<comment type="caution">
    <text evidence="1">The sequence shown here is derived from an EMBL/GenBank/DDBJ whole genome shotgun (WGS) entry which is preliminary data.</text>
</comment>
<organism evidence="1 2">
    <name type="scientific">Desertihabitans brevis</name>
    <dbReference type="NCBI Taxonomy" id="2268447"/>
    <lineage>
        <taxon>Bacteria</taxon>
        <taxon>Bacillati</taxon>
        <taxon>Actinomycetota</taxon>
        <taxon>Actinomycetes</taxon>
        <taxon>Propionibacteriales</taxon>
        <taxon>Propionibacteriaceae</taxon>
        <taxon>Desertihabitans</taxon>
    </lineage>
</organism>
<sequence length="119" mass="13251">MTVPALLVYDGRCGFCTAWARWGEGRLGADEVAVRPSQSLDLAALGTTQQRADTEVLLITEDRRVRGGAEAIAGWLAYGPWWARLAAAVLRLPPVRPLARAGYRWVADHRYRLPAPRRR</sequence>
<evidence type="ECO:0000313" key="2">
    <source>
        <dbReference type="Proteomes" id="UP000252770"/>
    </source>
</evidence>
<dbReference type="InterPro" id="IPR007263">
    <property type="entry name" value="DCC1-like"/>
</dbReference>
<dbReference type="AlphaFoldDB" id="A0A367YUH5"/>